<sequence length="391" mass="41218">MLEDALRDMFAVHAERAPVADDPASVAITFARERDRRRRMIGGFAVAIVLVVVVGGTFGMRSWWLPMQAGLPASQANALSGGGDLPQFGPVVSDAELAATPLELGLDIYVGGGRIATRDGAWFTLEGVGDVLQVVRVPDGWVYGGVDRVRLMHTDGTIVDLLNEASRWLLSPHGDQLVSIVGRTAKIWQLTAKGLSQPIAATVPAGVVPMAFVADRVVLRNLEGKFDYWQPQGTYRPTWTFQFSRVFDSLGDNSFALLDGVNQCLVRINTANGGLPTGSALGCGPSLAFAPERGVVSPDGSLLAVPTVKGLNIVALAGSKVTASLQSAAEPIVLTTCQADLETVPVWSSTDTVVSTAAGGLIACSINGPRRSVTLHRGVTGTGWQLVPIRA</sequence>
<evidence type="ECO:0000256" key="1">
    <source>
        <dbReference type="SAM" id="Phobius"/>
    </source>
</evidence>
<evidence type="ECO:0000313" key="3">
    <source>
        <dbReference type="Proteomes" id="UP000587527"/>
    </source>
</evidence>
<keyword evidence="3" id="KW-1185">Reference proteome</keyword>
<gene>
    <name evidence="2" type="ORF">F4553_003856</name>
</gene>
<keyword evidence="1" id="KW-1133">Transmembrane helix</keyword>
<proteinExistence type="predicted"/>
<dbReference type="SUPFAM" id="SSF69304">
    <property type="entry name" value="Tricorn protease N-terminal domain"/>
    <property type="match status" value="1"/>
</dbReference>
<dbReference type="EMBL" id="JACHMN010000002">
    <property type="protein sequence ID" value="MBB5870477.1"/>
    <property type="molecule type" value="Genomic_DNA"/>
</dbReference>
<dbReference type="RefSeq" id="WP_184837893.1">
    <property type="nucleotide sequence ID" value="NZ_JACHMN010000002.1"/>
</dbReference>
<comment type="caution">
    <text evidence="2">The sequence shown here is derived from an EMBL/GenBank/DDBJ whole genome shotgun (WGS) entry which is preliminary data.</text>
</comment>
<evidence type="ECO:0008006" key="4">
    <source>
        <dbReference type="Google" id="ProtNLM"/>
    </source>
</evidence>
<evidence type="ECO:0000313" key="2">
    <source>
        <dbReference type="EMBL" id="MBB5870477.1"/>
    </source>
</evidence>
<keyword evidence="1" id="KW-0472">Membrane</keyword>
<name>A0A841BN24_9ACTN</name>
<protein>
    <recommendedName>
        <fullName evidence="4">WD40 repeat domain-containing protein</fullName>
    </recommendedName>
</protein>
<organism evidence="2 3">
    <name type="scientific">Allocatelliglobosispora scoriae</name>
    <dbReference type="NCBI Taxonomy" id="643052"/>
    <lineage>
        <taxon>Bacteria</taxon>
        <taxon>Bacillati</taxon>
        <taxon>Actinomycetota</taxon>
        <taxon>Actinomycetes</taxon>
        <taxon>Micromonosporales</taxon>
        <taxon>Micromonosporaceae</taxon>
        <taxon>Allocatelliglobosispora</taxon>
    </lineage>
</organism>
<keyword evidence="1" id="KW-0812">Transmembrane</keyword>
<reference evidence="2 3" key="1">
    <citation type="submission" date="2020-08" db="EMBL/GenBank/DDBJ databases">
        <title>Sequencing the genomes of 1000 actinobacteria strains.</title>
        <authorList>
            <person name="Klenk H.-P."/>
        </authorList>
    </citation>
    <scope>NUCLEOTIDE SEQUENCE [LARGE SCALE GENOMIC DNA]</scope>
    <source>
        <strain evidence="2 3">DSM 45362</strain>
    </source>
</reference>
<accession>A0A841BN24</accession>
<dbReference type="AlphaFoldDB" id="A0A841BN24"/>
<feature type="transmembrane region" description="Helical" evidence="1">
    <location>
        <begin position="41"/>
        <end position="64"/>
    </location>
</feature>
<dbReference type="Proteomes" id="UP000587527">
    <property type="component" value="Unassembled WGS sequence"/>
</dbReference>